<comment type="similarity">
    <text evidence="1">Belongs to the bacterial solute-binding protein 1 family.</text>
</comment>
<dbReference type="GO" id="GO:0042956">
    <property type="term" value="P:maltodextrin transmembrane transport"/>
    <property type="evidence" value="ECO:0007669"/>
    <property type="project" value="TreeGrafter"/>
</dbReference>
<keyword evidence="4" id="KW-1133">Transmembrane helix</keyword>
<keyword evidence="4" id="KW-0472">Membrane</keyword>
<dbReference type="CDD" id="cd13585">
    <property type="entry name" value="PBP2_TMBP_like"/>
    <property type="match status" value="1"/>
</dbReference>
<evidence type="ECO:0000313" key="6">
    <source>
        <dbReference type="Proteomes" id="UP000034063"/>
    </source>
</evidence>
<gene>
    <name evidence="5" type="ORF">UW37_C0037G0008</name>
</gene>
<dbReference type="Proteomes" id="UP000034063">
    <property type="component" value="Unassembled WGS sequence"/>
</dbReference>
<evidence type="ECO:0000313" key="5">
    <source>
        <dbReference type="EMBL" id="KKT45918.1"/>
    </source>
</evidence>
<protein>
    <submittedName>
        <fullName evidence="5">Extracellular solute-binding protein family 1</fullName>
    </submittedName>
</protein>
<dbReference type="SUPFAM" id="SSF53850">
    <property type="entry name" value="Periplasmic binding protein-like II"/>
    <property type="match status" value="1"/>
</dbReference>
<dbReference type="GO" id="GO:1901982">
    <property type="term" value="F:maltose binding"/>
    <property type="evidence" value="ECO:0007669"/>
    <property type="project" value="TreeGrafter"/>
</dbReference>
<reference evidence="5 6" key="1">
    <citation type="journal article" date="2015" name="Nature">
        <title>rRNA introns, odd ribosomes, and small enigmatic genomes across a large radiation of phyla.</title>
        <authorList>
            <person name="Brown C.T."/>
            <person name="Hug L.A."/>
            <person name="Thomas B.C."/>
            <person name="Sharon I."/>
            <person name="Castelle C.J."/>
            <person name="Singh A."/>
            <person name="Wilkins M.J."/>
            <person name="Williams K.H."/>
            <person name="Banfield J.F."/>
        </authorList>
    </citation>
    <scope>NUCLEOTIDE SEQUENCE [LARGE SCALE GENOMIC DNA]</scope>
</reference>
<sequence length="522" mass="57270">MIIVPESMITPPSDQGVPFSLNLPAGQNSGNQNQETIVVPAQGGTSGSIPPEIPVSEPQAGSTAENMDSFTVPPISPQGGNPWPKRIIIVLVLLLFVGAAVLLGRIVFSQLTAPQEVTITYWGLWENDGIIKPIITEFEAKNPKIKVQYSKQSHRQYRERLQAAVERGDGPDIFRYHNTWVPMLKNQLAAVPETVMTASQFKNTYYPVATNDLVGGQTIYGMPLMVEGLGLYYNEDLFVAAEVTAPPTTWEELLALVPKIAKPEGTGFAVSAIALGTTGNIENYSDILATMFMQNGANLAIPKGKEAEEALAFYHKFANPTDPVYTWNETMDNSMYAFANGKVAMIFAPSWRAFDIIEMAKQVNPALKFKIAPIPQLPGNTVTWASYWVEGLSEKSTYKKQAAEFLKFLTSRESMIKLYAEESKVRLFGEPYARIDMATLLSTDPFVGPFITQAKDARSFPLASRTFDNGLNDRMMKYMENAVNAINTGSSPQQELDTVSNGFSQVLNSYGLVTSAPAATTQ</sequence>
<dbReference type="Gene3D" id="3.40.190.10">
    <property type="entry name" value="Periplasmic binding protein-like II"/>
    <property type="match status" value="1"/>
</dbReference>
<organism evidence="5 6">
    <name type="scientific">Candidatus Gottesmanbacteria bacterium GW2011_GWA2_44_17</name>
    <dbReference type="NCBI Taxonomy" id="1618444"/>
    <lineage>
        <taxon>Bacteria</taxon>
        <taxon>Candidatus Gottesmaniibacteriota</taxon>
    </lineage>
</organism>
<dbReference type="AlphaFoldDB" id="A0A0G1HHA4"/>
<evidence type="ECO:0000256" key="2">
    <source>
        <dbReference type="ARBA" id="ARBA00022448"/>
    </source>
</evidence>
<keyword evidence="4" id="KW-0812">Transmembrane</keyword>
<comment type="caution">
    <text evidence="5">The sequence shown here is derived from an EMBL/GenBank/DDBJ whole genome shotgun (WGS) entry which is preliminary data.</text>
</comment>
<feature type="transmembrane region" description="Helical" evidence="4">
    <location>
        <begin position="87"/>
        <end position="108"/>
    </location>
</feature>
<dbReference type="PANTHER" id="PTHR30061:SF50">
    <property type="entry name" value="MALTOSE_MALTODEXTRIN-BINDING PERIPLASMIC PROTEIN"/>
    <property type="match status" value="1"/>
</dbReference>
<evidence type="ECO:0000256" key="4">
    <source>
        <dbReference type="SAM" id="Phobius"/>
    </source>
</evidence>
<dbReference type="GO" id="GO:0055052">
    <property type="term" value="C:ATP-binding cassette (ABC) transporter complex, substrate-binding subunit-containing"/>
    <property type="evidence" value="ECO:0007669"/>
    <property type="project" value="TreeGrafter"/>
</dbReference>
<evidence type="ECO:0000256" key="3">
    <source>
        <dbReference type="ARBA" id="ARBA00022729"/>
    </source>
</evidence>
<evidence type="ECO:0000256" key="1">
    <source>
        <dbReference type="ARBA" id="ARBA00008520"/>
    </source>
</evidence>
<proteinExistence type="inferred from homology"/>
<keyword evidence="2" id="KW-0813">Transport</keyword>
<keyword evidence="3" id="KW-0732">Signal</keyword>
<dbReference type="EMBL" id="LCIB01000037">
    <property type="protein sequence ID" value="KKT45918.1"/>
    <property type="molecule type" value="Genomic_DNA"/>
</dbReference>
<dbReference type="Pfam" id="PF13416">
    <property type="entry name" value="SBP_bac_8"/>
    <property type="match status" value="1"/>
</dbReference>
<dbReference type="PANTHER" id="PTHR30061">
    <property type="entry name" value="MALTOSE-BINDING PERIPLASMIC PROTEIN"/>
    <property type="match status" value="1"/>
</dbReference>
<dbReference type="GO" id="GO:0015768">
    <property type="term" value="P:maltose transport"/>
    <property type="evidence" value="ECO:0007669"/>
    <property type="project" value="TreeGrafter"/>
</dbReference>
<name>A0A0G1HHA4_9BACT</name>
<accession>A0A0G1HHA4</accession>
<dbReference type="InterPro" id="IPR006059">
    <property type="entry name" value="SBP"/>
</dbReference>